<dbReference type="EMBL" id="FWEV01000321">
    <property type="protein sequence ID" value="SLM32566.1"/>
    <property type="molecule type" value="Genomic_DNA"/>
</dbReference>
<dbReference type="Gene3D" id="3.40.50.1010">
    <property type="entry name" value="5'-nuclease"/>
    <property type="match status" value="1"/>
</dbReference>
<dbReference type="PANTHER" id="PTHR42188:SF1">
    <property type="entry name" value="23S RRNA-SPECIFIC ENDONUCLEASE VAPC20"/>
    <property type="match status" value="1"/>
</dbReference>
<dbReference type="SUPFAM" id="SSF88723">
    <property type="entry name" value="PIN domain-like"/>
    <property type="match status" value="1"/>
</dbReference>
<dbReference type="InterPro" id="IPR029060">
    <property type="entry name" value="PIN-like_dom_sf"/>
</dbReference>
<evidence type="ECO:0000313" key="2">
    <source>
        <dbReference type="Proteomes" id="UP000191931"/>
    </source>
</evidence>
<protein>
    <submittedName>
        <fullName evidence="1">Putative Toxin-antitoxin system, toxin component, PIN family</fullName>
    </submittedName>
</protein>
<organism evidence="1 2">
    <name type="scientific">Desulfamplus magnetovallimortis</name>
    <dbReference type="NCBI Taxonomy" id="1246637"/>
    <lineage>
        <taxon>Bacteria</taxon>
        <taxon>Pseudomonadati</taxon>
        <taxon>Thermodesulfobacteriota</taxon>
        <taxon>Desulfobacteria</taxon>
        <taxon>Desulfobacterales</taxon>
        <taxon>Desulfobacteraceae</taxon>
        <taxon>Desulfamplus</taxon>
    </lineage>
</organism>
<dbReference type="GO" id="GO:0016075">
    <property type="term" value="P:rRNA catabolic process"/>
    <property type="evidence" value="ECO:0007669"/>
    <property type="project" value="TreeGrafter"/>
</dbReference>
<dbReference type="GO" id="GO:0004521">
    <property type="term" value="F:RNA endonuclease activity"/>
    <property type="evidence" value="ECO:0007669"/>
    <property type="project" value="InterPro"/>
</dbReference>
<gene>
    <name evidence="1" type="ORF">MTBBW1_760030</name>
</gene>
<evidence type="ECO:0000313" key="1">
    <source>
        <dbReference type="EMBL" id="SLM32566.1"/>
    </source>
</evidence>
<dbReference type="AlphaFoldDB" id="A0A1W1HJE6"/>
<dbReference type="RefSeq" id="WP_080802491.1">
    <property type="nucleotide sequence ID" value="NZ_LT828543.1"/>
</dbReference>
<proteinExistence type="predicted"/>
<accession>A0A1W1HJE6</accession>
<dbReference type="Proteomes" id="UP000191931">
    <property type="component" value="Unassembled WGS sequence"/>
</dbReference>
<dbReference type="OrthoDB" id="4724868at2"/>
<dbReference type="STRING" id="1246637.MTBBW1_760030"/>
<dbReference type="InterPro" id="IPR039018">
    <property type="entry name" value="VapC20-like"/>
</dbReference>
<reference evidence="1 2" key="1">
    <citation type="submission" date="2017-03" db="EMBL/GenBank/DDBJ databases">
        <authorList>
            <person name="Afonso C.L."/>
            <person name="Miller P.J."/>
            <person name="Scott M.A."/>
            <person name="Spackman E."/>
            <person name="Goraichik I."/>
            <person name="Dimitrov K.M."/>
            <person name="Suarez D.L."/>
            <person name="Swayne D.E."/>
        </authorList>
    </citation>
    <scope>NUCLEOTIDE SEQUENCE [LARGE SCALE GENOMIC DNA]</scope>
    <source>
        <strain evidence="1">PRJEB14757</strain>
    </source>
</reference>
<dbReference type="PANTHER" id="PTHR42188">
    <property type="entry name" value="23S RRNA-SPECIFIC ENDONUCLEASE VAPC20"/>
    <property type="match status" value="1"/>
</dbReference>
<keyword evidence="2" id="KW-1185">Reference proteome</keyword>
<name>A0A1W1HJE6_9BACT</name>
<sequence length="141" mass="16508">MKAIFVDTWGWINIFNRKESYHNSVINIYHEVRKEQGHIITTDYVLDELYTLFFKRLSLEIAHKAFQTISETIEKGYVKLLWIKPERFDAASRLRIKFYDKPDISFTDLTSMSVMKEVGISEILTGDAHFTHVGMGFTLLP</sequence>